<feature type="compositionally biased region" description="Basic and acidic residues" evidence="1">
    <location>
        <begin position="91"/>
        <end position="112"/>
    </location>
</feature>
<dbReference type="Proteomes" id="UP000546213">
    <property type="component" value="Unassembled WGS sequence"/>
</dbReference>
<evidence type="ECO:0000256" key="1">
    <source>
        <dbReference type="SAM" id="MobiDB-lite"/>
    </source>
</evidence>
<protein>
    <submittedName>
        <fullName evidence="2">Uncharacterized protein</fullName>
    </submittedName>
</protein>
<reference evidence="2 3" key="1">
    <citation type="submission" date="2020-05" db="EMBL/GenBank/DDBJ databases">
        <title>Identification and distribution of gene clusters putatively required for synthesis of sphingolipid metabolism inhibitors in phylogenetically diverse species of the filamentous fungus Fusarium.</title>
        <authorList>
            <person name="Kim H.-S."/>
            <person name="Busman M."/>
            <person name="Brown D.W."/>
            <person name="Divon H."/>
            <person name="Uhlig S."/>
            <person name="Proctor R.H."/>
        </authorList>
    </citation>
    <scope>NUCLEOTIDE SEQUENCE [LARGE SCALE GENOMIC DNA]</scope>
    <source>
        <strain evidence="2 3">NRRL 36939</strain>
    </source>
</reference>
<dbReference type="EMBL" id="JAAOAS010000276">
    <property type="protein sequence ID" value="KAF5582040.1"/>
    <property type="molecule type" value="Genomic_DNA"/>
</dbReference>
<feature type="region of interest" description="Disordered" evidence="1">
    <location>
        <begin position="74"/>
        <end position="129"/>
    </location>
</feature>
<gene>
    <name evidence="2" type="ORF">FPCIR_9797</name>
</gene>
<evidence type="ECO:0000313" key="2">
    <source>
        <dbReference type="EMBL" id="KAF5582040.1"/>
    </source>
</evidence>
<keyword evidence="3" id="KW-1185">Reference proteome</keyword>
<name>A0A8H5P0A3_9HYPO</name>
<dbReference type="AlphaFoldDB" id="A0A8H5P0A3"/>
<proteinExistence type="predicted"/>
<organism evidence="2 3">
    <name type="scientific">Fusarium pseudocircinatum</name>
    <dbReference type="NCBI Taxonomy" id="56676"/>
    <lineage>
        <taxon>Eukaryota</taxon>
        <taxon>Fungi</taxon>
        <taxon>Dikarya</taxon>
        <taxon>Ascomycota</taxon>
        <taxon>Pezizomycotina</taxon>
        <taxon>Sordariomycetes</taxon>
        <taxon>Hypocreomycetidae</taxon>
        <taxon>Hypocreales</taxon>
        <taxon>Nectriaceae</taxon>
        <taxon>Fusarium</taxon>
        <taxon>Fusarium fujikuroi species complex</taxon>
    </lineage>
</organism>
<sequence>MSSQPTINSVRPNLLARLHEIYATTTGTDDTISALWDSVDELERTARDIESTNNMLHELLTRLERNMNRVDSRLRRIEDEQQKTKKQTQQEAERGVKRVHESEDGEEKEKRQRVASGGLMTNITGERRQQRILEEQAKKAFAGKTWSYHFGTN</sequence>
<feature type="compositionally biased region" description="Basic and acidic residues" evidence="1">
    <location>
        <begin position="74"/>
        <end position="83"/>
    </location>
</feature>
<accession>A0A8H5P0A3</accession>
<dbReference type="OrthoDB" id="5103834at2759"/>
<comment type="caution">
    <text evidence="2">The sequence shown here is derived from an EMBL/GenBank/DDBJ whole genome shotgun (WGS) entry which is preliminary data.</text>
</comment>
<evidence type="ECO:0000313" key="3">
    <source>
        <dbReference type="Proteomes" id="UP000546213"/>
    </source>
</evidence>